<evidence type="ECO:0000259" key="2">
    <source>
        <dbReference type="Pfam" id="PF04984"/>
    </source>
</evidence>
<organism evidence="5 6">
    <name type="scientific">Filifactor villosus</name>
    <dbReference type="NCBI Taxonomy" id="29374"/>
    <lineage>
        <taxon>Bacteria</taxon>
        <taxon>Bacillati</taxon>
        <taxon>Bacillota</taxon>
        <taxon>Clostridia</taxon>
        <taxon>Peptostreptococcales</taxon>
        <taxon>Filifactoraceae</taxon>
        <taxon>Filifactor</taxon>
    </lineage>
</organism>
<feature type="domain" description="Tail sheath protein subtilisin-like" evidence="2">
    <location>
        <begin position="183"/>
        <end position="331"/>
    </location>
</feature>
<dbReference type="EMBL" id="JBHSHL010000051">
    <property type="protein sequence ID" value="MFC4805457.1"/>
    <property type="molecule type" value="Genomic_DNA"/>
</dbReference>
<dbReference type="Gene3D" id="3.30.1490.360">
    <property type="match status" value="1"/>
</dbReference>
<keyword evidence="6" id="KW-1185">Reference proteome</keyword>
<feature type="domain" description="Tail sheath protein C-terminal" evidence="4">
    <location>
        <begin position="338"/>
        <end position="437"/>
    </location>
</feature>
<evidence type="ECO:0000313" key="5">
    <source>
        <dbReference type="EMBL" id="MFC4805457.1"/>
    </source>
</evidence>
<gene>
    <name evidence="5" type="ORF">ACFO4R_10280</name>
</gene>
<name>A0ABV9QMY9_9FIRM</name>
<dbReference type="Pfam" id="PF17482">
    <property type="entry name" value="Phage_sheath_1C"/>
    <property type="match status" value="1"/>
</dbReference>
<evidence type="ECO:0000259" key="3">
    <source>
        <dbReference type="Pfam" id="PF17481"/>
    </source>
</evidence>
<accession>A0ABV9QMY9</accession>
<comment type="similarity">
    <text evidence="1">Belongs to the myoviridae tail sheath protein family.</text>
</comment>
<dbReference type="Pfam" id="PF04984">
    <property type="entry name" value="Phage_sheath_1"/>
    <property type="match status" value="1"/>
</dbReference>
<reference evidence="6" key="1">
    <citation type="journal article" date="2019" name="Int. J. Syst. Evol. Microbiol.">
        <title>The Global Catalogue of Microorganisms (GCM) 10K type strain sequencing project: providing services to taxonomists for standard genome sequencing and annotation.</title>
        <authorList>
            <consortium name="The Broad Institute Genomics Platform"/>
            <consortium name="The Broad Institute Genome Sequencing Center for Infectious Disease"/>
            <person name="Wu L."/>
            <person name="Ma J."/>
        </authorList>
    </citation>
    <scope>NUCLEOTIDE SEQUENCE [LARGE SCALE GENOMIC DNA]</scope>
    <source>
        <strain evidence="6">CCUG 46385</strain>
    </source>
</reference>
<dbReference type="Gene3D" id="3.30.1370.220">
    <property type="match status" value="1"/>
</dbReference>
<comment type="caution">
    <text evidence="5">The sequence shown here is derived from an EMBL/GenBank/DDBJ whole genome shotgun (WGS) entry which is preliminary data.</text>
</comment>
<dbReference type="InterPro" id="IPR035089">
    <property type="entry name" value="Phage_sheath_subtilisin"/>
</dbReference>
<dbReference type="Gene3D" id="3.30.360.90">
    <property type="match status" value="1"/>
</dbReference>
<evidence type="ECO:0000259" key="4">
    <source>
        <dbReference type="Pfam" id="PF17482"/>
    </source>
</evidence>
<dbReference type="InterPro" id="IPR020287">
    <property type="entry name" value="Tail_sheath_C"/>
</dbReference>
<dbReference type="RefSeq" id="WP_379789022.1">
    <property type="nucleotide sequence ID" value="NZ_JBHSHL010000051.1"/>
</dbReference>
<sequence length="439" mass="48541">MAGGTFLTMNKKLPGAYINFKSVPAPTAAVGSRGIATMPIPLSWSNEGELVELFSTDLLDGKSLPKVGLTAFDPESLVLRECLKNCYKLLIYPINTGGAKATATIGNLTITARRLGTLGNQIKVVIKKNKTDYDVQTFFKTNKVDSQTVKEATELVSNDFVEFSGEGTVTVSAGVNLENGTDGTVSKATYTKYFEMMKTKEWQVMGIPSADSSIPPLATDYIKQLREKQGKKVQAVVLDYVEANYEGIISCKQGYKTRTETVEKENFVAHVTGATAGANINQSNCYKIIEGAIEIIGDLPEDELETELSKGFFLLSKRVDSKIVVLDDVNTFTDFSPEKDRDFSNNRSIRVFDEIANTTRLIFEKFYAGKVDNVENGRDTFKAQLIANARALQDLRAIQNFEADDIIVVQGAEKEDVKVDMNIQTVDSMKKLYMTVYER</sequence>
<evidence type="ECO:0000256" key="1">
    <source>
        <dbReference type="ARBA" id="ARBA00008005"/>
    </source>
</evidence>
<evidence type="ECO:0000313" key="6">
    <source>
        <dbReference type="Proteomes" id="UP001595916"/>
    </source>
</evidence>
<dbReference type="InterPro" id="IPR035326">
    <property type="entry name" value="Beta_sandwich_Seath"/>
</dbReference>
<feature type="domain" description="Phage tail sheath protein-like beta-sandwich" evidence="3">
    <location>
        <begin position="97"/>
        <end position="182"/>
    </location>
</feature>
<dbReference type="Proteomes" id="UP001595916">
    <property type="component" value="Unassembled WGS sequence"/>
</dbReference>
<dbReference type="Gene3D" id="2.60.40.4290">
    <property type="match status" value="1"/>
</dbReference>
<dbReference type="Pfam" id="PF17481">
    <property type="entry name" value="Phage_sheath_domII"/>
    <property type="match status" value="1"/>
</dbReference>
<dbReference type="Gene3D" id="3.40.50.11790">
    <property type="match status" value="1"/>
</dbReference>
<proteinExistence type="inferred from homology"/>
<protein>
    <submittedName>
        <fullName evidence="5">Phage tail sheath family protein</fullName>
    </submittedName>
</protein>